<evidence type="ECO:0008006" key="3">
    <source>
        <dbReference type="Google" id="ProtNLM"/>
    </source>
</evidence>
<organism evidence="1 2">
    <name type="scientific">Brevibacterium sediminis</name>
    <dbReference type="NCBI Taxonomy" id="1857024"/>
    <lineage>
        <taxon>Bacteria</taxon>
        <taxon>Bacillati</taxon>
        <taxon>Actinomycetota</taxon>
        <taxon>Actinomycetes</taxon>
        <taxon>Micrococcales</taxon>
        <taxon>Brevibacteriaceae</taxon>
        <taxon>Brevibacterium</taxon>
    </lineage>
</organism>
<dbReference type="Proteomes" id="UP000632322">
    <property type="component" value="Unassembled WGS sequence"/>
</dbReference>
<reference evidence="2" key="1">
    <citation type="journal article" date="2019" name="Int. J. Syst. Evol. Microbiol.">
        <title>The Global Catalogue of Microorganisms (GCM) 10K type strain sequencing project: providing services to taxonomists for standard genome sequencing and annotation.</title>
        <authorList>
            <consortium name="The Broad Institute Genomics Platform"/>
            <consortium name="The Broad Institute Genome Sequencing Center for Infectious Disease"/>
            <person name="Wu L."/>
            <person name="Ma J."/>
        </authorList>
    </citation>
    <scope>NUCLEOTIDE SEQUENCE [LARGE SCALE GENOMIC DNA]</scope>
    <source>
        <strain evidence="2">CGMCC 1.15472</strain>
    </source>
</reference>
<sequence length="178" mass="20301">MSQELFDELSHEFLTSSSTMVFTQLGLSRFADSANIRPTASNPDPLMTISQDAPTTPGARIDARWRLSDLNGAIDTNGWLREWLTHAWITLIFARWENYYRPEFARLEGVELNKISSDVMGDLRHLRHDIAHHNGVVSKDHGVKCKTVTRFNVGDKIILSPDEIRLLRDSLEVVVDRE</sequence>
<dbReference type="EMBL" id="BMJG01000001">
    <property type="protein sequence ID" value="GGC28277.1"/>
    <property type="molecule type" value="Genomic_DNA"/>
</dbReference>
<gene>
    <name evidence="1" type="ORF">GCM10010974_08510</name>
</gene>
<proteinExistence type="predicted"/>
<name>A0ABQ1LSJ6_9MICO</name>
<dbReference type="RefSeq" id="WP_181270602.1">
    <property type="nucleotide sequence ID" value="NZ_BMJG01000001.1"/>
</dbReference>
<protein>
    <recommendedName>
        <fullName evidence="3">RiboL-PSP-HEPN domain-containing protein</fullName>
    </recommendedName>
</protein>
<comment type="caution">
    <text evidence="1">The sequence shown here is derived from an EMBL/GenBank/DDBJ whole genome shotgun (WGS) entry which is preliminary data.</text>
</comment>
<accession>A0ABQ1LSJ6</accession>
<evidence type="ECO:0000313" key="1">
    <source>
        <dbReference type="EMBL" id="GGC28277.1"/>
    </source>
</evidence>
<keyword evidence="2" id="KW-1185">Reference proteome</keyword>
<evidence type="ECO:0000313" key="2">
    <source>
        <dbReference type="Proteomes" id="UP000632322"/>
    </source>
</evidence>